<proteinExistence type="predicted"/>
<dbReference type="EMBL" id="GBRH01232508">
    <property type="protein sequence ID" value="JAD65387.1"/>
    <property type="molecule type" value="Transcribed_RNA"/>
</dbReference>
<organism evidence="1">
    <name type="scientific">Arundo donax</name>
    <name type="common">Giant reed</name>
    <name type="synonym">Donax arundinaceus</name>
    <dbReference type="NCBI Taxonomy" id="35708"/>
    <lineage>
        <taxon>Eukaryota</taxon>
        <taxon>Viridiplantae</taxon>
        <taxon>Streptophyta</taxon>
        <taxon>Embryophyta</taxon>
        <taxon>Tracheophyta</taxon>
        <taxon>Spermatophyta</taxon>
        <taxon>Magnoliopsida</taxon>
        <taxon>Liliopsida</taxon>
        <taxon>Poales</taxon>
        <taxon>Poaceae</taxon>
        <taxon>PACMAD clade</taxon>
        <taxon>Arundinoideae</taxon>
        <taxon>Arundineae</taxon>
        <taxon>Arundo</taxon>
    </lineage>
</organism>
<accession>A0A0A9C1H1</accession>
<evidence type="ECO:0000313" key="1">
    <source>
        <dbReference type="EMBL" id="JAD65387.1"/>
    </source>
</evidence>
<protein>
    <submittedName>
        <fullName evidence="1">Uncharacterized protein</fullName>
    </submittedName>
</protein>
<reference evidence="1" key="1">
    <citation type="submission" date="2014-09" db="EMBL/GenBank/DDBJ databases">
        <authorList>
            <person name="Magalhaes I.L.F."/>
            <person name="Oliveira U."/>
            <person name="Santos F.R."/>
            <person name="Vidigal T.H.D.A."/>
            <person name="Brescovit A.D."/>
            <person name="Santos A.J."/>
        </authorList>
    </citation>
    <scope>NUCLEOTIDE SEQUENCE</scope>
    <source>
        <tissue evidence="1">Shoot tissue taken approximately 20 cm above the soil surface</tissue>
    </source>
</reference>
<dbReference type="AlphaFoldDB" id="A0A0A9C1H1"/>
<name>A0A0A9C1H1_ARUDO</name>
<sequence>MLCISGCIFVNLLHLFLFLLCIHASPSFVNLSSSYLP</sequence>
<reference evidence="1" key="2">
    <citation type="journal article" date="2015" name="Data Brief">
        <title>Shoot transcriptome of the giant reed, Arundo donax.</title>
        <authorList>
            <person name="Barrero R.A."/>
            <person name="Guerrero F.D."/>
            <person name="Moolhuijzen P."/>
            <person name="Goolsby J.A."/>
            <person name="Tidwell J."/>
            <person name="Bellgard S.E."/>
            <person name="Bellgard M.I."/>
        </authorList>
    </citation>
    <scope>NUCLEOTIDE SEQUENCE</scope>
    <source>
        <tissue evidence="1">Shoot tissue taken approximately 20 cm above the soil surface</tissue>
    </source>
</reference>